<keyword evidence="4" id="KW-0255">Endonuclease</keyword>
<keyword evidence="2" id="KW-0812">Transmembrane</keyword>
<feature type="compositionally biased region" description="Polar residues" evidence="1">
    <location>
        <begin position="53"/>
        <end position="62"/>
    </location>
</feature>
<comment type="caution">
    <text evidence="4">The sequence shown here is derived from an EMBL/GenBank/DDBJ whole genome shotgun (WGS) entry which is preliminary data.</text>
</comment>
<reference evidence="4 5" key="1">
    <citation type="submission" date="2019-01" db="EMBL/GenBank/DDBJ databases">
        <title>Weissella sp. nov., a novel lactic acid bacterium isolated from animal feces.</title>
        <authorList>
            <person name="Wang L.-T."/>
        </authorList>
    </citation>
    <scope>NUCLEOTIDE SEQUENCE [LARGE SCALE GENOMIC DNA]</scope>
    <source>
        <strain evidence="4 5">8H-2</strain>
    </source>
</reference>
<dbReference type="RefSeq" id="WP_148622046.1">
    <property type="nucleotide sequence ID" value="NZ_SDGZ01000008.1"/>
</dbReference>
<evidence type="ECO:0000256" key="1">
    <source>
        <dbReference type="SAM" id="MobiDB-lite"/>
    </source>
</evidence>
<name>A0A6C2C9I0_9LACO</name>
<dbReference type="SMART" id="SM00892">
    <property type="entry name" value="Endonuclease_NS"/>
    <property type="match status" value="1"/>
</dbReference>
<dbReference type="EMBL" id="SDGZ01000008">
    <property type="protein sequence ID" value="TYC50574.1"/>
    <property type="molecule type" value="Genomic_DNA"/>
</dbReference>
<keyword evidence="4" id="KW-0378">Hydrolase</keyword>
<evidence type="ECO:0000256" key="2">
    <source>
        <dbReference type="SAM" id="Phobius"/>
    </source>
</evidence>
<sequence length="305" mass="33568">MKNKLLSVKPTVRQLIVILVFAGLIIVQFFSSPLWVNPGRTSIAKPKSQINETITSSSTSQKNETRRITHQTIGNPPTKKLAESILSGNMLSQVYSEDHVDSETIKWNGFGAFEINNNKSNLKTDKNAGTYVSFGQQTNTGQNTKSVAQVDKSSYQPNKREETGNGRSDFKPVGFHQMKIGGPYNYLYNRGHALGYAIIGNISGVDASESNKNNITTQTAWSNQASENDNHNTGQNYYEGIVRAAETEGKFIIYSVSPIYQTKDDLLPVANHLEASSSDGTVNFNVLIPNVQPGYQINYATGYAN</sequence>
<organism evidence="4 5">
    <name type="scientific">Weissella muntiaci</name>
    <dbReference type="NCBI Taxonomy" id="2508881"/>
    <lineage>
        <taxon>Bacteria</taxon>
        <taxon>Bacillati</taxon>
        <taxon>Bacillota</taxon>
        <taxon>Bacilli</taxon>
        <taxon>Lactobacillales</taxon>
        <taxon>Lactobacillaceae</taxon>
        <taxon>Weissella</taxon>
    </lineage>
</organism>
<dbReference type="Gene3D" id="3.40.570.10">
    <property type="entry name" value="Extracellular Endonuclease, subunit A"/>
    <property type="match status" value="1"/>
</dbReference>
<dbReference type="GO" id="GO:0016787">
    <property type="term" value="F:hydrolase activity"/>
    <property type="evidence" value="ECO:0007669"/>
    <property type="project" value="InterPro"/>
</dbReference>
<keyword evidence="4" id="KW-0540">Nuclease</keyword>
<evidence type="ECO:0000313" key="5">
    <source>
        <dbReference type="Proteomes" id="UP000371977"/>
    </source>
</evidence>
<feature type="region of interest" description="Disordered" evidence="1">
    <location>
        <begin position="53"/>
        <end position="75"/>
    </location>
</feature>
<dbReference type="Proteomes" id="UP000371977">
    <property type="component" value="Unassembled WGS sequence"/>
</dbReference>
<dbReference type="GO" id="GO:0046872">
    <property type="term" value="F:metal ion binding"/>
    <property type="evidence" value="ECO:0007669"/>
    <property type="project" value="InterPro"/>
</dbReference>
<feature type="compositionally biased region" description="Basic and acidic residues" evidence="1">
    <location>
        <begin position="158"/>
        <end position="170"/>
    </location>
</feature>
<feature type="region of interest" description="Disordered" evidence="1">
    <location>
        <begin position="135"/>
        <end position="170"/>
    </location>
</feature>
<feature type="transmembrane region" description="Helical" evidence="2">
    <location>
        <begin position="12"/>
        <end position="36"/>
    </location>
</feature>
<keyword evidence="5" id="KW-1185">Reference proteome</keyword>
<feature type="compositionally biased region" description="Polar residues" evidence="1">
    <location>
        <begin position="135"/>
        <end position="157"/>
    </location>
</feature>
<feature type="domain" description="DNA/RNA non-specific endonuclease/pyrophosphatase/phosphodiesterase" evidence="3">
    <location>
        <begin position="128"/>
        <end position="305"/>
    </location>
</feature>
<dbReference type="GO" id="GO:0003676">
    <property type="term" value="F:nucleic acid binding"/>
    <property type="evidence" value="ECO:0007669"/>
    <property type="project" value="InterPro"/>
</dbReference>
<proteinExistence type="predicted"/>
<dbReference type="Pfam" id="PF01223">
    <property type="entry name" value="Endonuclease_NS"/>
    <property type="match status" value="1"/>
</dbReference>
<dbReference type="InterPro" id="IPR044929">
    <property type="entry name" value="DNA/RNA_non-sp_Endonuclease_sf"/>
</dbReference>
<accession>A0A6C2C9I0</accession>
<dbReference type="GO" id="GO:0004519">
    <property type="term" value="F:endonuclease activity"/>
    <property type="evidence" value="ECO:0007669"/>
    <property type="project" value="UniProtKB-KW"/>
</dbReference>
<gene>
    <name evidence="4" type="ORF">ESZ50_02575</name>
</gene>
<keyword evidence="2" id="KW-1133">Transmembrane helix</keyword>
<keyword evidence="2" id="KW-0472">Membrane</keyword>
<evidence type="ECO:0000259" key="3">
    <source>
        <dbReference type="SMART" id="SM00892"/>
    </source>
</evidence>
<evidence type="ECO:0000313" key="4">
    <source>
        <dbReference type="EMBL" id="TYC50574.1"/>
    </source>
</evidence>
<protein>
    <submittedName>
        <fullName evidence="4">DNA/RNA non-specific endonuclease</fullName>
    </submittedName>
</protein>
<dbReference type="AlphaFoldDB" id="A0A6C2C9I0"/>
<dbReference type="OrthoDB" id="9783680at2"/>
<dbReference type="InterPro" id="IPR001604">
    <property type="entry name" value="Endo_G_ENPP1-like_dom"/>
</dbReference>